<dbReference type="EMBL" id="KR063280">
    <property type="protein sequence ID" value="AKL88364.1"/>
    <property type="molecule type" value="Genomic_DNA"/>
</dbReference>
<dbReference type="KEGG" id="vg:28801133"/>
<protein>
    <submittedName>
        <fullName evidence="1">Uncharacterized protein</fullName>
    </submittedName>
</protein>
<accession>A0A0K0NL83</accession>
<organism evidence="1 2">
    <name type="scientific">Gordonia phage GMA6</name>
    <dbReference type="NCBI Taxonomy" id="1647285"/>
    <lineage>
        <taxon>Viruses</taxon>
        <taxon>Duplodnaviria</taxon>
        <taxon>Heunggongvirae</taxon>
        <taxon>Uroviricota</taxon>
        <taxon>Caudoviricetes</taxon>
        <taxon>Bendigovirus</taxon>
        <taxon>Bendigovirus GMA6</taxon>
    </lineage>
</organism>
<dbReference type="Proteomes" id="UP000203886">
    <property type="component" value="Segment"/>
</dbReference>
<keyword evidence="2" id="KW-1185">Reference proteome</keyword>
<sequence length="48" mass="5352">MSVRRATVLATAAQILEQMGEEKLSSQVAKVANKVYYDAQIEKGRIKK</sequence>
<gene>
    <name evidence="1" type="ORF">GMA6_83</name>
</gene>
<dbReference type="RefSeq" id="YP_009273565.1">
    <property type="nucleotide sequence ID" value="NC_030906.1"/>
</dbReference>
<evidence type="ECO:0000313" key="1">
    <source>
        <dbReference type="EMBL" id="AKL88364.1"/>
    </source>
</evidence>
<dbReference type="GeneID" id="28801133"/>
<proteinExistence type="predicted"/>
<name>A0A0K0NL83_9CAUD</name>
<reference evidence="1 2" key="1">
    <citation type="journal article" date="2015" name="PLoS ONE">
        <title>Lysis to Kill: Evaluation of the Lytic Abilities, and Genomics of Nine Bacteriophages Infective for Gordonia spp. and Their Potential Use in Activated Sludge Foam Biocontrol.</title>
        <authorList>
            <person name="Dyson Z.A."/>
            <person name="Tucci J."/>
            <person name="Seviour R.J."/>
            <person name="Petrovski S."/>
        </authorList>
    </citation>
    <scope>NUCLEOTIDE SEQUENCE [LARGE SCALE GENOMIC DNA]</scope>
</reference>
<evidence type="ECO:0000313" key="2">
    <source>
        <dbReference type="Proteomes" id="UP000203886"/>
    </source>
</evidence>